<organism evidence="2 3">
    <name type="scientific">Streptacidiphilus monticola</name>
    <dbReference type="NCBI Taxonomy" id="2161674"/>
    <lineage>
        <taxon>Bacteria</taxon>
        <taxon>Bacillati</taxon>
        <taxon>Actinomycetota</taxon>
        <taxon>Actinomycetes</taxon>
        <taxon>Kitasatosporales</taxon>
        <taxon>Streptomycetaceae</taxon>
        <taxon>Streptacidiphilus</taxon>
    </lineage>
</organism>
<reference evidence="3" key="1">
    <citation type="journal article" date="2019" name="Int. J. Syst. Evol. Microbiol.">
        <title>The Global Catalogue of Microorganisms (GCM) 10K type strain sequencing project: providing services to taxonomists for standard genome sequencing and annotation.</title>
        <authorList>
            <consortium name="The Broad Institute Genomics Platform"/>
            <consortium name="The Broad Institute Genome Sequencing Center for Infectious Disease"/>
            <person name="Wu L."/>
            <person name="Ma J."/>
        </authorList>
    </citation>
    <scope>NUCLEOTIDE SEQUENCE [LARGE SCALE GENOMIC DNA]</scope>
    <source>
        <strain evidence="3">JCM 4816</strain>
    </source>
</reference>
<keyword evidence="1" id="KW-0812">Transmembrane</keyword>
<evidence type="ECO:0000313" key="3">
    <source>
        <dbReference type="Proteomes" id="UP001596174"/>
    </source>
</evidence>
<feature type="transmembrane region" description="Helical" evidence="1">
    <location>
        <begin position="115"/>
        <end position="134"/>
    </location>
</feature>
<comment type="caution">
    <text evidence="2">The sequence shown here is derived from an EMBL/GenBank/DDBJ whole genome shotgun (WGS) entry which is preliminary data.</text>
</comment>
<feature type="transmembrane region" description="Helical" evidence="1">
    <location>
        <begin position="88"/>
        <end position="108"/>
    </location>
</feature>
<keyword evidence="1" id="KW-0472">Membrane</keyword>
<protein>
    <submittedName>
        <fullName evidence="2">DUF2567 domain-containing protein</fullName>
    </submittedName>
</protein>
<keyword evidence="1" id="KW-1133">Transmembrane helix</keyword>
<dbReference type="EMBL" id="JBHSQJ010000055">
    <property type="protein sequence ID" value="MFC5908340.1"/>
    <property type="molecule type" value="Genomic_DNA"/>
</dbReference>
<evidence type="ECO:0000256" key="1">
    <source>
        <dbReference type="SAM" id="Phobius"/>
    </source>
</evidence>
<evidence type="ECO:0000313" key="2">
    <source>
        <dbReference type="EMBL" id="MFC5908340.1"/>
    </source>
</evidence>
<keyword evidence="3" id="KW-1185">Reference proteome</keyword>
<dbReference type="RefSeq" id="WP_380583338.1">
    <property type="nucleotide sequence ID" value="NZ_JBHSQJ010000055.1"/>
</dbReference>
<gene>
    <name evidence="2" type="ORF">ACFP3V_14100</name>
</gene>
<accession>A0ABW1G0T0</accession>
<sequence>MTVPNAPHEAHPSAPQDEFDARLSRRWNGRTVRNELLILLACVAAATLLGLVMGALWHWCAPRVPVYADSSAVYLRDPEGEQQIAADGWFGGLGLLFGAVCGALGYVLTRRRDGGAGVVFGLALGGLAGAWVAWQFGVSLSGGNESLLALAKSVPAGQTFYRPLALSAKGVLLAWPVAALALLMLCTALFTPKAQQPTPDWH</sequence>
<name>A0ABW1G0T0_9ACTN</name>
<proteinExistence type="predicted"/>
<feature type="transmembrane region" description="Helical" evidence="1">
    <location>
        <begin position="172"/>
        <end position="191"/>
    </location>
</feature>
<dbReference type="Proteomes" id="UP001596174">
    <property type="component" value="Unassembled WGS sequence"/>
</dbReference>
<feature type="transmembrane region" description="Helical" evidence="1">
    <location>
        <begin position="36"/>
        <end position="59"/>
    </location>
</feature>